<dbReference type="AlphaFoldDB" id="A0A7S8N094"/>
<comment type="cofactor">
    <cofactor evidence="1 4">
        <name>pyridoxal 5'-phosphate</name>
        <dbReference type="ChEBI" id="CHEBI:597326"/>
    </cofactor>
</comment>
<dbReference type="RefSeq" id="WP_195693625.1">
    <property type="nucleotide sequence ID" value="NZ_CP064760.1"/>
</dbReference>
<dbReference type="Proteomes" id="UP000594480">
    <property type="component" value="Chromosome"/>
</dbReference>
<evidence type="ECO:0000259" key="6">
    <source>
        <dbReference type="SMART" id="SM01005"/>
    </source>
</evidence>
<dbReference type="InterPro" id="IPR001608">
    <property type="entry name" value="Ala_racemase_N"/>
</dbReference>
<reference evidence="7 8" key="1">
    <citation type="submission" date="2020-11" db="EMBL/GenBank/DDBJ databases">
        <title>Amino acid is mineralized and recycled by bacteria in oceanic microbiome.</title>
        <authorList>
            <person name="Zheng L.Y."/>
        </authorList>
    </citation>
    <scope>NUCLEOTIDE SEQUENCE [LARGE SCALE GENOMIC DNA]</scope>
    <source>
        <strain evidence="7 8">A32-1</strain>
    </source>
</reference>
<dbReference type="SUPFAM" id="SSF51419">
    <property type="entry name" value="PLP-binding barrel"/>
    <property type="match status" value="1"/>
</dbReference>
<dbReference type="GO" id="GO:0030632">
    <property type="term" value="P:D-alanine biosynthetic process"/>
    <property type="evidence" value="ECO:0007669"/>
    <property type="project" value="TreeGrafter"/>
</dbReference>
<dbReference type="GO" id="GO:0030170">
    <property type="term" value="F:pyridoxal phosphate binding"/>
    <property type="evidence" value="ECO:0007669"/>
    <property type="project" value="TreeGrafter"/>
</dbReference>
<feature type="domain" description="Alanine racemase C-terminal" evidence="6">
    <location>
        <begin position="237"/>
        <end position="343"/>
    </location>
</feature>
<organism evidence="7 8">
    <name type="scientific">Microbacterium schleiferi</name>
    <dbReference type="NCBI Taxonomy" id="69362"/>
    <lineage>
        <taxon>Bacteria</taxon>
        <taxon>Bacillati</taxon>
        <taxon>Actinomycetota</taxon>
        <taxon>Actinomycetes</taxon>
        <taxon>Micrococcales</taxon>
        <taxon>Microbacteriaceae</taxon>
        <taxon>Microbacterium</taxon>
    </lineage>
</organism>
<keyword evidence="3" id="KW-0413">Isomerase</keyword>
<dbReference type="PANTHER" id="PTHR30511">
    <property type="entry name" value="ALANINE RACEMASE"/>
    <property type="match status" value="1"/>
</dbReference>
<keyword evidence="8" id="KW-1185">Reference proteome</keyword>
<evidence type="ECO:0000313" key="8">
    <source>
        <dbReference type="Proteomes" id="UP000594480"/>
    </source>
</evidence>
<feature type="binding site" evidence="5">
    <location>
        <position position="289"/>
    </location>
    <ligand>
        <name>substrate</name>
    </ligand>
</feature>
<dbReference type="Pfam" id="PF00842">
    <property type="entry name" value="Ala_racemase_C"/>
    <property type="match status" value="1"/>
</dbReference>
<protein>
    <submittedName>
        <fullName evidence="7">Alanine racemase</fullName>
    </submittedName>
</protein>
<evidence type="ECO:0000313" key="7">
    <source>
        <dbReference type="EMBL" id="QPE05610.1"/>
    </source>
</evidence>
<dbReference type="PANTHER" id="PTHR30511:SF0">
    <property type="entry name" value="ALANINE RACEMASE, CATABOLIC-RELATED"/>
    <property type="match status" value="1"/>
</dbReference>
<keyword evidence="2 4" id="KW-0663">Pyridoxal phosphate</keyword>
<proteinExistence type="predicted"/>
<name>A0A7S8N094_9MICO</name>
<dbReference type="EMBL" id="CP064760">
    <property type="protein sequence ID" value="QPE05610.1"/>
    <property type="molecule type" value="Genomic_DNA"/>
</dbReference>
<evidence type="ECO:0000256" key="4">
    <source>
        <dbReference type="PIRSR" id="PIRSR600821-50"/>
    </source>
</evidence>
<dbReference type="Gene3D" id="3.20.20.10">
    <property type="entry name" value="Alanine racemase"/>
    <property type="match status" value="1"/>
</dbReference>
<dbReference type="Gene3D" id="2.40.37.10">
    <property type="entry name" value="Lyase, Ornithine Decarboxylase, Chain A, domain 1"/>
    <property type="match status" value="1"/>
</dbReference>
<sequence>MSAQMIVDLGRILSDIDVLRERIAPAEYMLVVKNDAYGHGVDRVVAAAAAHGVRWFGAFDVPMGVRAREAAGPDARVFSWVTITRPEIAVALDADIELGVGDASYLEDIAAVSAGRSARVHIKIDTGLHRNGVRPEEWPAFVARAAELEARGDIHVAGIWSHIAETSDEDDDRSRAAFLDAIQIAEAAGLRPQVRHLAASAAAFARPEFRFDLVRFGAFSYGIRSTGGADLPGITPAATLVAPVSAISASGVEVAYGYLDGLPSTLAGRMSVGTAAGPRTVREIGPASMLIDPWPGAAVGDEVSVFGPGTRGESSVTTLAEAIGTVGEEIIVRVSPLIPRVYI</sequence>
<dbReference type="InterPro" id="IPR029066">
    <property type="entry name" value="PLP-binding_barrel"/>
</dbReference>
<dbReference type="KEGG" id="msf:IT882_06315"/>
<dbReference type="PRINTS" id="PR00992">
    <property type="entry name" value="ALARACEMASE"/>
</dbReference>
<dbReference type="InterPro" id="IPR000821">
    <property type="entry name" value="Ala_racemase"/>
</dbReference>
<dbReference type="Pfam" id="PF01168">
    <property type="entry name" value="Ala_racemase_N"/>
    <property type="match status" value="1"/>
</dbReference>
<dbReference type="InterPro" id="IPR011079">
    <property type="entry name" value="Ala_racemase_C"/>
</dbReference>
<evidence type="ECO:0000256" key="5">
    <source>
        <dbReference type="PIRSR" id="PIRSR600821-52"/>
    </source>
</evidence>
<dbReference type="SMART" id="SM01005">
    <property type="entry name" value="Ala_racemase_C"/>
    <property type="match status" value="1"/>
</dbReference>
<gene>
    <name evidence="7" type="ORF">IT882_06315</name>
</gene>
<evidence type="ECO:0000256" key="3">
    <source>
        <dbReference type="ARBA" id="ARBA00023235"/>
    </source>
</evidence>
<dbReference type="GO" id="GO:0005829">
    <property type="term" value="C:cytosol"/>
    <property type="evidence" value="ECO:0007669"/>
    <property type="project" value="TreeGrafter"/>
</dbReference>
<dbReference type="GO" id="GO:0009252">
    <property type="term" value="P:peptidoglycan biosynthetic process"/>
    <property type="evidence" value="ECO:0007669"/>
    <property type="project" value="TreeGrafter"/>
</dbReference>
<feature type="binding site" evidence="5">
    <location>
        <position position="130"/>
    </location>
    <ligand>
        <name>substrate</name>
    </ligand>
</feature>
<dbReference type="GO" id="GO:0008784">
    <property type="term" value="F:alanine racemase activity"/>
    <property type="evidence" value="ECO:0007669"/>
    <property type="project" value="InterPro"/>
</dbReference>
<feature type="modified residue" description="N6-(pyridoxal phosphate)lysine" evidence="4">
    <location>
        <position position="33"/>
    </location>
</feature>
<accession>A0A7S8N094</accession>
<dbReference type="SUPFAM" id="SSF50621">
    <property type="entry name" value="Alanine racemase C-terminal domain-like"/>
    <property type="match status" value="1"/>
</dbReference>
<dbReference type="InterPro" id="IPR009006">
    <property type="entry name" value="Ala_racemase/Decarboxylase_C"/>
</dbReference>
<evidence type="ECO:0000256" key="1">
    <source>
        <dbReference type="ARBA" id="ARBA00001933"/>
    </source>
</evidence>
<evidence type="ECO:0000256" key="2">
    <source>
        <dbReference type="ARBA" id="ARBA00022898"/>
    </source>
</evidence>